<reference evidence="2" key="1">
    <citation type="journal article" date="2019" name="Sci. Rep.">
        <title>Draft genome of Tanacetum cinerariifolium, the natural source of mosquito coil.</title>
        <authorList>
            <person name="Yamashiro T."/>
            <person name="Shiraishi A."/>
            <person name="Satake H."/>
            <person name="Nakayama K."/>
        </authorList>
    </citation>
    <scope>NUCLEOTIDE SEQUENCE</scope>
</reference>
<protein>
    <submittedName>
        <fullName evidence="2">Uncharacterized protein</fullName>
    </submittedName>
</protein>
<feature type="compositionally biased region" description="Basic and acidic residues" evidence="1">
    <location>
        <begin position="305"/>
        <end position="315"/>
    </location>
</feature>
<feature type="region of interest" description="Disordered" evidence="1">
    <location>
        <begin position="285"/>
        <end position="330"/>
    </location>
</feature>
<evidence type="ECO:0000256" key="1">
    <source>
        <dbReference type="SAM" id="MobiDB-lite"/>
    </source>
</evidence>
<gene>
    <name evidence="2" type="ORF">Tci_023360</name>
</gene>
<organism evidence="2">
    <name type="scientific">Tanacetum cinerariifolium</name>
    <name type="common">Dalmatian daisy</name>
    <name type="synonym">Chrysanthemum cinerariifolium</name>
    <dbReference type="NCBI Taxonomy" id="118510"/>
    <lineage>
        <taxon>Eukaryota</taxon>
        <taxon>Viridiplantae</taxon>
        <taxon>Streptophyta</taxon>
        <taxon>Embryophyta</taxon>
        <taxon>Tracheophyta</taxon>
        <taxon>Spermatophyta</taxon>
        <taxon>Magnoliopsida</taxon>
        <taxon>eudicotyledons</taxon>
        <taxon>Gunneridae</taxon>
        <taxon>Pentapetalae</taxon>
        <taxon>asterids</taxon>
        <taxon>campanulids</taxon>
        <taxon>Asterales</taxon>
        <taxon>Asteraceae</taxon>
        <taxon>Asteroideae</taxon>
        <taxon>Anthemideae</taxon>
        <taxon>Anthemidinae</taxon>
        <taxon>Tanacetum</taxon>
    </lineage>
</organism>
<dbReference type="AlphaFoldDB" id="A0A6L2KS35"/>
<sequence>MEAQTFKETIIQNIDSIEQCIVERARHEQEIQNRLKRLNERKLQILEYKVQKVKAIGASLGDTNYSRIVSNKSNDQGLENQSNTSRDERSMSRNECNDKSTSKDDTNIRPFYDTEPMVEVPCTAEYNVFAVETQHSEQPESISNKCVVKKVDSNVILDSPDMCDNDIQTDQNVEACDDEHPMETKDTLPSCSNSEAQQVQQIQDKAKKSCMVSFRQLLSHLKRLSQNELQGSRTESGFKRAFATLSGQNSETFTRTMFFNVEQLEKQLDKEDFQEIGSMTAFKMQKTKEKVDKSKALDASLVDTESSRTESKEQDTSSSSGNDAHDDDADIRPIYDEEPMVEVQTSAEIEVFAIGQQHTEQPKFNNDGEVVQNAKECHDTCPLPAIFTDNQIPEHSYQSLESKNSCLKKTVAQYQKDFSRLEAHYFKAGSKHCTSSKQDSHITTRVGITIPPSNNNAENSDVHQLSKEISINELKIMMQSYCERMNQQREQEALQAAHGEQELREQEQAAQEKEKPPQNSDFRQLIREVCGTKVCEAQKQNMGDTMLELLEEVKNIVEQAPKCRTRIIESLQNFRVVLKMSYISNTSQMSPVNAITPVLPTEEPEYSLSMRDEHLSTISKTESDEVIKSSVENLVPILSESEGILDHICDVPFSDKNHFDAEYDLIESLLTRDTLIVYSPKIDSLLEEFTGELAHIDSIPPGIDETDFDPKDDIRFIEQLLYNDTSSEDDSFEFDYVEALPPDSEPVSLEEVQGDILREKLLNIHLLIDKIDDHIEETSSGSTTTHADNSHPEYDSFLFETDLIRDLDFSSSDDSLGSGLDVSFPSKTRNKIFDPRIFIEVQSERLLSWEEFSISFIRDPLYPVFKPGILSYLLISHRDKITSDFSKNPMMMYGGDIPHLDVPFLHFYPP</sequence>
<feature type="compositionally biased region" description="Basic and acidic residues" evidence="1">
    <location>
        <begin position="286"/>
        <end position="296"/>
    </location>
</feature>
<proteinExistence type="predicted"/>
<dbReference type="EMBL" id="BKCJ010002858">
    <property type="protein sequence ID" value="GEU51382.1"/>
    <property type="molecule type" value="Genomic_DNA"/>
</dbReference>
<accession>A0A6L2KS35</accession>
<evidence type="ECO:0000313" key="2">
    <source>
        <dbReference type="EMBL" id="GEU51382.1"/>
    </source>
</evidence>
<feature type="compositionally biased region" description="Polar residues" evidence="1">
    <location>
        <begin position="65"/>
        <end position="84"/>
    </location>
</feature>
<feature type="region of interest" description="Disordered" evidence="1">
    <location>
        <begin position="65"/>
        <end position="111"/>
    </location>
</feature>
<name>A0A6L2KS35_TANCI</name>
<feature type="compositionally biased region" description="Basic and acidic residues" evidence="1">
    <location>
        <begin position="85"/>
        <end position="107"/>
    </location>
</feature>
<comment type="caution">
    <text evidence="2">The sequence shown here is derived from an EMBL/GenBank/DDBJ whole genome shotgun (WGS) entry which is preliminary data.</text>
</comment>
<feature type="region of interest" description="Disordered" evidence="1">
    <location>
        <begin position="489"/>
        <end position="522"/>
    </location>
</feature>
<feature type="compositionally biased region" description="Basic and acidic residues" evidence="1">
    <location>
        <begin position="499"/>
        <end position="516"/>
    </location>
</feature>